<keyword evidence="1" id="KW-0812">Transmembrane</keyword>
<evidence type="ECO:0000256" key="1">
    <source>
        <dbReference type="SAM" id="Phobius"/>
    </source>
</evidence>
<name>A0A2J6PHF4_9HELO</name>
<keyword evidence="1" id="KW-0472">Membrane</keyword>
<keyword evidence="1" id="KW-1133">Transmembrane helix</keyword>
<dbReference type="AlphaFoldDB" id="A0A2J6PHF4"/>
<reference evidence="2 3" key="1">
    <citation type="submission" date="2016-05" db="EMBL/GenBank/DDBJ databases">
        <title>A degradative enzymes factory behind the ericoid mycorrhizal symbiosis.</title>
        <authorList>
            <consortium name="DOE Joint Genome Institute"/>
            <person name="Martino E."/>
            <person name="Morin E."/>
            <person name="Grelet G."/>
            <person name="Kuo A."/>
            <person name="Kohler A."/>
            <person name="Daghino S."/>
            <person name="Barry K."/>
            <person name="Choi C."/>
            <person name="Cichocki N."/>
            <person name="Clum A."/>
            <person name="Copeland A."/>
            <person name="Hainaut M."/>
            <person name="Haridas S."/>
            <person name="Labutti K."/>
            <person name="Lindquist E."/>
            <person name="Lipzen A."/>
            <person name="Khouja H.-R."/>
            <person name="Murat C."/>
            <person name="Ohm R."/>
            <person name="Olson A."/>
            <person name="Spatafora J."/>
            <person name="Veneault-Fourrey C."/>
            <person name="Henrissat B."/>
            <person name="Grigoriev I."/>
            <person name="Martin F."/>
            <person name="Perotto S."/>
        </authorList>
    </citation>
    <scope>NUCLEOTIDE SEQUENCE [LARGE SCALE GENOMIC DNA]</scope>
    <source>
        <strain evidence="2 3">UAMH 7357</strain>
    </source>
</reference>
<feature type="transmembrane region" description="Helical" evidence="1">
    <location>
        <begin position="170"/>
        <end position="193"/>
    </location>
</feature>
<evidence type="ECO:0000313" key="2">
    <source>
        <dbReference type="EMBL" id="PMD13468.1"/>
    </source>
</evidence>
<organism evidence="2 3">
    <name type="scientific">Hyaloscypha hepaticicola</name>
    <dbReference type="NCBI Taxonomy" id="2082293"/>
    <lineage>
        <taxon>Eukaryota</taxon>
        <taxon>Fungi</taxon>
        <taxon>Dikarya</taxon>
        <taxon>Ascomycota</taxon>
        <taxon>Pezizomycotina</taxon>
        <taxon>Leotiomycetes</taxon>
        <taxon>Helotiales</taxon>
        <taxon>Hyaloscyphaceae</taxon>
        <taxon>Hyaloscypha</taxon>
    </lineage>
</organism>
<feature type="transmembrane region" description="Helical" evidence="1">
    <location>
        <begin position="300"/>
        <end position="320"/>
    </location>
</feature>
<accession>A0A2J6PHF4</accession>
<sequence length="333" mass="37002">MANNSTAYILPEWLLPKEPGMTCRPHGTIIGTLAVYNIVSTIVSVAMAGPFFYKQKQQLWNWKRRLLDRFLPCLSCVSSEEEHSYGYISFWSFVMSVLGSVGIALTAPLLAGISISKNHANANRWVLIEQWSTRPRATFVVLINGIMAFAKHHDLLDEGLSTARAQEDGYLETAVTAIFTEVCAGFFGIRFLWEQAQHRSSTLYQSSSPCTTLGTDYGAGGGEPSNCPDMEIGANGLIIVLCFNGVIAFVMLFTLGNYKSSMACVLMSFLTLQGVFMYSWEIWSNFLHHASDDMYCIESSTPLDVIYCLLPVFLGLWRLAWSVGGRRRSSETA</sequence>
<protein>
    <submittedName>
        <fullName evidence="2">Uncharacterized protein</fullName>
    </submittedName>
</protein>
<gene>
    <name evidence="2" type="ORF">NA56DRAFT_423022</name>
</gene>
<dbReference type="OrthoDB" id="3529036at2759"/>
<feature type="transmembrane region" description="Helical" evidence="1">
    <location>
        <begin position="232"/>
        <end position="255"/>
    </location>
</feature>
<dbReference type="Proteomes" id="UP000235672">
    <property type="component" value="Unassembled WGS sequence"/>
</dbReference>
<feature type="transmembrane region" description="Helical" evidence="1">
    <location>
        <begin position="262"/>
        <end position="280"/>
    </location>
</feature>
<feature type="transmembrane region" description="Helical" evidence="1">
    <location>
        <begin position="90"/>
        <end position="113"/>
    </location>
</feature>
<evidence type="ECO:0000313" key="3">
    <source>
        <dbReference type="Proteomes" id="UP000235672"/>
    </source>
</evidence>
<feature type="transmembrane region" description="Helical" evidence="1">
    <location>
        <begin position="29"/>
        <end position="53"/>
    </location>
</feature>
<proteinExistence type="predicted"/>
<keyword evidence="3" id="KW-1185">Reference proteome</keyword>
<dbReference type="EMBL" id="KZ613531">
    <property type="protein sequence ID" value="PMD13468.1"/>
    <property type="molecule type" value="Genomic_DNA"/>
</dbReference>